<comment type="pathway">
    <text evidence="2 14">Amino-acid biosynthesis; L-valine biosynthesis; L-valine from pyruvate: step 1/4.</text>
</comment>
<keyword evidence="12 14" id="KW-0100">Branched-chain amino acid biosynthesis</keyword>
<accession>A0A1G8AKJ6</accession>
<evidence type="ECO:0000256" key="14">
    <source>
        <dbReference type="RuleBase" id="RU003591"/>
    </source>
</evidence>
<dbReference type="InterPro" id="IPR011766">
    <property type="entry name" value="TPP_enzyme_TPP-bd"/>
</dbReference>
<dbReference type="InterPro" id="IPR045229">
    <property type="entry name" value="TPP_enz"/>
</dbReference>
<feature type="domain" description="Thiamine pyrophosphate enzyme N-terminal TPP-binding" evidence="17">
    <location>
        <begin position="4"/>
        <end position="116"/>
    </location>
</feature>
<evidence type="ECO:0000256" key="13">
    <source>
        <dbReference type="ARBA" id="ARBA00048670"/>
    </source>
</evidence>
<dbReference type="FunFam" id="3.40.50.970:FF:000016">
    <property type="entry name" value="Acetolactate synthase"/>
    <property type="match status" value="1"/>
</dbReference>
<dbReference type="GO" id="GO:0009097">
    <property type="term" value="P:isoleucine biosynthetic process"/>
    <property type="evidence" value="ECO:0007669"/>
    <property type="project" value="UniProtKB-UniPathway"/>
</dbReference>
<dbReference type="EC" id="2.2.1.6" evidence="4 14"/>
<dbReference type="InterPro" id="IPR012000">
    <property type="entry name" value="Thiamin_PyroP_enz_cen_dom"/>
</dbReference>
<dbReference type="PANTHER" id="PTHR18968">
    <property type="entry name" value="THIAMINE PYROPHOSPHATE ENZYMES"/>
    <property type="match status" value="1"/>
</dbReference>
<evidence type="ECO:0000259" key="17">
    <source>
        <dbReference type="Pfam" id="PF02776"/>
    </source>
</evidence>
<evidence type="ECO:0000259" key="15">
    <source>
        <dbReference type="Pfam" id="PF00205"/>
    </source>
</evidence>
<reference evidence="19" key="1">
    <citation type="submission" date="2016-10" db="EMBL/GenBank/DDBJ databases">
        <authorList>
            <person name="Varghese N."/>
            <person name="Submissions S."/>
        </authorList>
    </citation>
    <scope>NUCLEOTIDE SEQUENCE [LARGE SCALE GENOMIC DNA]</scope>
    <source>
        <strain evidence="19">DSM 8344</strain>
    </source>
</reference>
<dbReference type="Proteomes" id="UP000198656">
    <property type="component" value="Unassembled WGS sequence"/>
</dbReference>
<proteinExistence type="inferred from homology"/>
<dbReference type="GO" id="GO:0009099">
    <property type="term" value="P:L-valine biosynthetic process"/>
    <property type="evidence" value="ECO:0007669"/>
    <property type="project" value="UniProtKB-UniPathway"/>
</dbReference>
<comment type="pathway">
    <text evidence="1 14">Amino-acid biosynthesis; L-isoleucine biosynthesis; L-isoleucine from 2-oxobutanoate: step 1/4.</text>
</comment>
<evidence type="ECO:0000313" key="18">
    <source>
        <dbReference type="EMBL" id="SDH21494.1"/>
    </source>
</evidence>
<dbReference type="InterPro" id="IPR012846">
    <property type="entry name" value="Acetolactate_synth_lsu"/>
</dbReference>
<dbReference type="RefSeq" id="WP_092333147.1">
    <property type="nucleotide sequence ID" value="NZ_FNCP01000011.1"/>
</dbReference>
<dbReference type="InterPro" id="IPR039368">
    <property type="entry name" value="AHAS_TPP"/>
</dbReference>
<comment type="cofactor">
    <cofactor evidence="14">
        <name>Mg(2+)</name>
        <dbReference type="ChEBI" id="CHEBI:18420"/>
    </cofactor>
    <text evidence="14">Binds 1 Mg(2+) ion per subunit.</text>
</comment>
<dbReference type="GO" id="GO:0003984">
    <property type="term" value="F:acetolactate synthase activity"/>
    <property type="evidence" value="ECO:0007669"/>
    <property type="project" value="UniProtKB-EC"/>
</dbReference>
<dbReference type="FunFam" id="3.40.50.1220:FF:000008">
    <property type="entry name" value="Acetolactate synthase"/>
    <property type="match status" value="1"/>
</dbReference>
<sequence length="566" mass="61221">MIITGAEAIIESLKNENVDVVFGYPGGSVLTLYDALYQAKFRHILTKHEQGAVHAADGYARATGKVGVVIATSGPGATNLVTGIATAYMDSIPLVAITGQVSVPLIGRDSFQEADIRGITTPITKHNYLVKKVEDLPGALKEAFYIARTGRPGPVVVDIAKDVFAASFDYQYPEEVKLRGYRPVFEGDSSILDKVLAEMRLAQKPLIFVGGGVNLSDSSKELKELIDLSGFPVISTLMGLGCLANDHPQFLGMVGMHGTYAANMATTECDLLIGIGVRFDDRVTGLLSEFAAKAKIIHFDIDPAEINKNVIANLRVVGDMRWSLPALNQEVRNVSDELKGQVRTWLEKVRNWYKEKPLTYVQNSDSVMPQAVVEKVSQLTQGDAVIVTDVGQHQMWVAQFYGFKNPRSLLTSGGLGTMGYGLPAALGAQCGLPDRPVILFVGDGGFMMNCQELAAAAEFNFPVKVLILNNQCLGMVAQWQRMFYGGRYSQTSLKGSATDFVKLAEAMGVAGLRVSKPEELEKTLQEALAIPGPVVVDIRIPEVLDVFPMVPAGACLDQMMLGGIEE</sequence>
<dbReference type="STRING" id="1121419.SAMN05443529_11136"/>
<dbReference type="CDD" id="cd02015">
    <property type="entry name" value="TPP_AHAS"/>
    <property type="match status" value="1"/>
</dbReference>
<organism evidence="18 19">
    <name type="scientific">Desulfosporosinus hippei DSM 8344</name>
    <dbReference type="NCBI Taxonomy" id="1121419"/>
    <lineage>
        <taxon>Bacteria</taxon>
        <taxon>Bacillati</taxon>
        <taxon>Bacillota</taxon>
        <taxon>Clostridia</taxon>
        <taxon>Eubacteriales</taxon>
        <taxon>Desulfitobacteriaceae</taxon>
        <taxon>Desulfosporosinus</taxon>
    </lineage>
</organism>
<dbReference type="Pfam" id="PF02775">
    <property type="entry name" value="TPP_enzyme_C"/>
    <property type="match status" value="1"/>
</dbReference>
<evidence type="ECO:0000256" key="5">
    <source>
        <dbReference type="ARBA" id="ARBA00022605"/>
    </source>
</evidence>
<evidence type="ECO:0000256" key="6">
    <source>
        <dbReference type="ARBA" id="ARBA00022630"/>
    </source>
</evidence>
<feature type="domain" description="Thiamine pyrophosphate enzyme central" evidence="15">
    <location>
        <begin position="193"/>
        <end position="327"/>
    </location>
</feature>
<gene>
    <name evidence="18" type="ORF">SAMN05443529_11136</name>
</gene>
<comment type="similarity">
    <text evidence="3 14">Belongs to the TPP enzyme family.</text>
</comment>
<keyword evidence="19" id="KW-1185">Reference proteome</keyword>
<evidence type="ECO:0000256" key="10">
    <source>
        <dbReference type="ARBA" id="ARBA00022842"/>
    </source>
</evidence>
<dbReference type="UniPathway" id="UPA00049">
    <property type="reaction ID" value="UER00059"/>
</dbReference>
<dbReference type="AlphaFoldDB" id="A0A1G8AKJ6"/>
<dbReference type="GO" id="GO:0000287">
    <property type="term" value="F:magnesium ion binding"/>
    <property type="evidence" value="ECO:0007669"/>
    <property type="project" value="UniProtKB-UniRule"/>
</dbReference>
<keyword evidence="11 14" id="KW-0786">Thiamine pyrophosphate</keyword>
<dbReference type="InterPro" id="IPR029035">
    <property type="entry name" value="DHS-like_NAD/FAD-binding_dom"/>
</dbReference>
<name>A0A1G8AKJ6_9FIRM</name>
<evidence type="ECO:0000313" key="19">
    <source>
        <dbReference type="Proteomes" id="UP000198656"/>
    </source>
</evidence>
<dbReference type="OrthoDB" id="4494979at2"/>
<evidence type="ECO:0000256" key="1">
    <source>
        <dbReference type="ARBA" id="ARBA00004974"/>
    </source>
</evidence>
<keyword evidence="5 14" id="KW-0028">Amino-acid biosynthesis</keyword>
<comment type="catalytic activity">
    <reaction evidence="13 14">
        <text>2 pyruvate + H(+) = (2S)-2-acetolactate + CO2</text>
        <dbReference type="Rhea" id="RHEA:25249"/>
        <dbReference type="ChEBI" id="CHEBI:15361"/>
        <dbReference type="ChEBI" id="CHEBI:15378"/>
        <dbReference type="ChEBI" id="CHEBI:16526"/>
        <dbReference type="ChEBI" id="CHEBI:58476"/>
        <dbReference type="EC" id="2.2.1.6"/>
    </reaction>
</comment>
<evidence type="ECO:0000256" key="3">
    <source>
        <dbReference type="ARBA" id="ARBA00007812"/>
    </source>
</evidence>
<keyword evidence="7 14" id="KW-0808">Transferase</keyword>
<dbReference type="GO" id="GO:0030976">
    <property type="term" value="F:thiamine pyrophosphate binding"/>
    <property type="evidence" value="ECO:0007669"/>
    <property type="project" value="UniProtKB-UniRule"/>
</dbReference>
<evidence type="ECO:0000256" key="4">
    <source>
        <dbReference type="ARBA" id="ARBA00013145"/>
    </source>
</evidence>
<dbReference type="Gene3D" id="3.40.50.1220">
    <property type="entry name" value="TPP-binding domain"/>
    <property type="match status" value="1"/>
</dbReference>
<keyword evidence="8 14" id="KW-0479">Metal-binding</keyword>
<dbReference type="GO" id="GO:0005948">
    <property type="term" value="C:acetolactate synthase complex"/>
    <property type="evidence" value="ECO:0007669"/>
    <property type="project" value="TreeGrafter"/>
</dbReference>
<dbReference type="Gene3D" id="3.40.50.970">
    <property type="match status" value="2"/>
</dbReference>
<dbReference type="FunFam" id="3.40.50.970:FF:000007">
    <property type="entry name" value="Acetolactate synthase"/>
    <property type="match status" value="1"/>
</dbReference>
<dbReference type="InterPro" id="IPR000399">
    <property type="entry name" value="TPP-bd_CS"/>
</dbReference>
<dbReference type="PANTHER" id="PTHR18968:SF13">
    <property type="entry name" value="ACETOLACTATE SYNTHASE CATALYTIC SUBUNIT, MITOCHONDRIAL"/>
    <property type="match status" value="1"/>
</dbReference>
<comment type="cofactor">
    <cofactor evidence="14">
        <name>thiamine diphosphate</name>
        <dbReference type="ChEBI" id="CHEBI:58937"/>
    </cofactor>
    <text evidence="14">Binds 1 thiamine pyrophosphate per subunit.</text>
</comment>
<protein>
    <recommendedName>
        <fullName evidence="4 14">Acetolactate synthase</fullName>
        <ecNumber evidence="4 14">2.2.1.6</ecNumber>
    </recommendedName>
</protein>
<dbReference type="SUPFAM" id="SSF52518">
    <property type="entry name" value="Thiamin diphosphate-binding fold (THDP-binding)"/>
    <property type="match status" value="2"/>
</dbReference>
<evidence type="ECO:0000256" key="12">
    <source>
        <dbReference type="ARBA" id="ARBA00023304"/>
    </source>
</evidence>
<keyword evidence="10 14" id="KW-0460">Magnesium</keyword>
<feature type="domain" description="Thiamine pyrophosphate enzyme TPP-binding" evidence="16">
    <location>
        <begin position="389"/>
        <end position="538"/>
    </location>
</feature>
<dbReference type="InterPro" id="IPR012001">
    <property type="entry name" value="Thiamin_PyroP_enz_TPP-bd_dom"/>
</dbReference>
<keyword evidence="9" id="KW-0274">FAD</keyword>
<evidence type="ECO:0000256" key="9">
    <source>
        <dbReference type="ARBA" id="ARBA00022827"/>
    </source>
</evidence>
<dbReference type="InterPro" id="IPR029061">
    <property type="entry name" value="THDP-binding"/>
</dbReference>
<evidence type="ECO:0000256" key="2">
    <source>
        <dbReference type="ARBA" id="ARBA00005025"/>
    </source>
</evidence>
<dbReference type="GO" id="GO:0050660">
    <property type="term" value="F:flavin adenine dinucleotide binding"/>
    <property type="evidence" value="ECO:0007669"/>
    <property type="project" value="InterPro"/>
</dbReference>
<evidence type="ECO:0000256" key="8">
    <source>
        <dbReference type="ARBA" id="ARBA00022723"/>
    </source>
</evidence>
<keyword evidence="6" id="KW-0285">Flavoprotein</keyword>
<dbReference type="Pfam" id="PF02776">
    <property type="entry name" value="TPP_enzyme_N"/>
    <property type="match status" value="1"/>
</dbReference>
<dbReference type="CDD" id="cd07035">
    <property type="entry name" value="TPP_PYR_POX_like"/>
    <property type="match status" value="1"/>
</dbReference>
<dbReference type="UniPathway" id="UPA00047">
    <property type="reaction ID" value="UER00055"/>
</dbReference>
<dbReference type="NCBIfam" id="TIGR00118">
    <property type="entry name" value="acolac_lg"/>
    <property type="match status" value="1"/>
</dbReference>
<evidence type="ECO:0000256" key="7">
    <source>
        <dbReference type="ARBA" id="ARBA00022679"/>
    </source>
</evidence>
<dbReference type="SUPFAM" id="SSF52467">
    <property type="entry name" value="DHS-like NAD/FAD-binding domain"/>
    <property type="match status" value="1"/>
</dbReference>
<evidence type="ECO:0000259" key="16">
    <source>
        <dbReference type="Pfam" id="PF02775"/>
    </source>
</evidence>
<dbReference type="EMBL" id="FNCP01000011">
    <property type="protein sequence ID" value="SDH21494.1"/>
    <property type="molecule type" value="Genomic_DNA"/>
</dbReference>
<evidence type="ECO:0000256" key="11">
    <source>
        <dbReference type="ARBA" id="ARBA00023052"/>
    </source>
</evidence>
<dbReference type="Pfam" id="PF00205">
    <property type="entry name" value="TPP_enzyme_M"/>
    <property type="match status" value="1"/>
</dbReference>
<dbReference type="PROSITE" id="PS00187">
    <property type="entry name" value="TPP_ENZYMES"/>
    <property type="match status" value="1"/>
</dbReference>